<keyword evidence="2" id="KW-1185">Reference proteome</keyword>
<dbReference type="EMBL" id="JAIWYP010000013">
    <property type="protein sequence ID" value="KAH3716353.1"/>
    <property type="molecule type" value="Genomic_DNA"/>
</dbReference>
<reference evidence="1" key="1">
    <citation type="journal article" date="2019" name="bioRxiv">
        <title>The Genome of the Zebra Mussel, Dreissena polymorpha: A Resource for Invasive Species Research.</title>
        <authorList>
            <person name="McCartney M.A."/>
            <person name="Auch B."/>
            <person name="Kono T."/>
            <person name="Mallez S."/>
            <person name="Zhang Y."/>
            <person name="Obille A."/>
            <person name="Becker A."/>
            <person name="Abrahante J.E."/>
            <person name="Garbe J."/>
            <person name="Badalamenti J.P."/>
            <person name="Herman A."/>
            <person name="Mangelson H."/>
            <person name="Liachko I."/>
            <person name="Sullivan S."/>
            <person name="Sone E.D."/>
            <person name="Koren S."/>
            <person name="Silverstein K.A.T."/>
            <person name="Beckman K.B."/>
            <person name="Gohl D.M."/>
        </authorList>
    </citation>
    <scope>NUCLEOTIDE SEQUENCE</scope>
    <source>
        <strain evidence="1">Duluth1</strain>
        <tissue evidence="1">Whole animal</tissue>
    </source>
</reference>
<evidence type="ECO:0000313" key="1">
    <source>
        <dbReference type="EMBL" id="KAH3716353.1"/>
    </source>
</evidence>
<reference evidence="1" key="2">
    <citation type="submission" date="2020-11" db="EMBL/GenBank/DDBJ databases">
        <authorList>
            <person name="McCartney M.A."/>
            <person name="Auch B."/>
            <person name="Kono T."/>
            <person name="Mallez S."/>
            <person name="Becker A."/>
            <person name="Gohl D.M."/>
            <person name="Silverstein K.A.T."/>
            <person name="Koren S."/>
            <person name="Bechman K.B."/>
            <person name="Herman A."/>
            <person name="Abrahante J.E."/>
            <person name="Garbe J."/>
        </authorList>
    </citation>
    <scope>NUCLEOTIDE SEQUENCE</scope>
    <source>
        <strain evidence="1">Duluth1</strain>
        <tissue evidence="1">Whole animal</tissue>
    </source>
</reference>
<proteinExistence type="predicted"/>
<organism evidence="1 2">
    <name type="scientific">Dreissena polymorpha</name>
    <name type="common">Zebra mussel</name>
    <name type="synonym">Mytilus polymorpha</name>
    <dbReference type="NCBI Taxonomy" id="45954"/>
    <lineage>
        <taxon>Eukaryota</taxon>
        <taxon>Metazoa</taxon>
        <taxon>Spiralia</taxon>
        <taxon>Lophotrochozoa</taxon>
        <taxon>Mollusca</taxon>
        <taxon>Bivalvia</taxon>
        <taxon>Autobranchia</taxon>
        <taxon>Heteroconchia</taxon>
        <taxon>Euheterodonta</taxon>
        <taxon>Imparidentia</taxon>
        <taxon>Neoheterodontei</taxon>
        <taxon>Myida</taxon>
        <taxon>Dreissenoidea</taxon>
        <taxon>Dreissenidae</taxon>
        <taxon>Dreissena</taxon>
    </lineage>
</organism>
<dbReference type="Proteomes" id="UP000828390">
    <property type="component" value="Unassembled WGS sequence"/>
</dbReference>
<name>A0A9D4C3E4_DREPO</name>
<sequence>MMNNNYATYFVSTCDACSFQVMLKCPSRGNMPGLVAQVYTDHCVDNTDKVAVQALVETLAKYATLPIDQVSNGVVVLYQCDMWSCSVISV</sequence>
<accession>A0A9D4C3E4</accession>
<comment type="caution">
    <text evidence="1">The sequence shown here is derived from an EMBL/GenBank/DDBJ whole genome shotgun (WGS) entry which is preliminary data.</text>
</comment>
<gene>
    <name evidence="1" type="ORF">DPMN_059074</name>
</gene>
<evidence type="ECO:0000313" key="2">
    <source>
        <dbReference type="Proteomes" id="UP000828390"/>
    </source>
</evidence>
<protein>
    <submittedName>
        <fullName evidence="1">Uncharacterized protein</fullName>
    </submittedName>
</protein>
<dbReference type="AlphaFoldDB" id="A0A9D4C3E4"/>